<dbReference type="Proteomes" id="UP001044222">
    <property type="component" value="Chromosome 8"/>
</dbReference>
<evidence type="ECO:0000256" key="4">
    <source>
        <dbReference type="ARBA" id="ARBA00022980"/>
    </source>
</evidence>
<gene>
    <name evidence="10" type="ORF">ANANG_G00157330</name>
</gene>
<evidence type="ECO:0000256" key="9">
    <source>
        <dbReference type="SAM" id="MobiDB-lite"/>
    </source>
</evidence>
<evidence type="ECO:0000256" key="2">
    <source>
        <dbReference type="ARBA" id="ARBA00011057"/>
    </source>
</evidence>
<dbReference type="InterPro" id="IPR026299">
    <property type="entry name" value="MRP-S31"/>
</dbReference>
<feature type="region of interest" description="Disordered" evidence="9">
    <location>
        <begin position="98"/>
        <end position="117"/>
    </location>
</feature>
<dbReference type="AlphaFoldDB" id="A0A9D3RV04"/>
<organism evidence="10 11">
    <name type="scientific">Anguilla anguilla</name>
    <name type="common">European freshwater eel</name>
    <name type="synonym">Muraena anguilla</name>
    <dbReference type="NCBI Taxonomy" id="7936"/>
    <lineage>
        <taxon>Eukaryota</taxon>
        <taxon>Metazoa</taxon>
        <taxon>Chordata</taxon>
        <taxon>Craniata</taxon>
        <taxon>Vertebrata</taxon>
        <taxon>Euteleostomi</taxon>
        <taxon>Actinopterygii</taxon>
        <taxon>Neopterygii</taxon>
        <taxon>Teleostei</taxon>
        <taxon>Anguilliformes</taxon>
        <taxon>Anguillidae</taxon>
        <taxon>Anguilla</taxon>
    </lineage>
</organism>
<evidence type="ECO:0000256" key="8">
    <source>
        <dbReference type="ARBA" id="ARBA00035363"/>
    </source>
</evidence>
<sequence>MFRRLVLVVSQGRNTILFAEEGGLFCPTTLPIHRAAVPGGQKSLGTSVAVRSEIKDGPELPEQEQKEDGGEKEKSGKENLLELLGSMKVKVTSKKKVWDSKVKRKEPMPRPAPTEMESTTSMFQKAMADLPPQSEESLSPDLVAAASAAASSLPNPQKAKSELLKQLRRHEALPEAQRKGDGNSIGSIIADMKVGKRTNFRQNDRPANQIRFDDDGRGYTYDRSLTSESEGAGRRKGLFGEKRLNIFSPVSEKTEPESAVTVPTLSLWDLELANQIASATNTLPRNGFEEMIQWTKDGKLWEYPIDNEAGLEEEASVPFHEHIFLEKHLEEGFPSQGPVRHFMELVVVGLSKNPHLTAREKVEHIAWFRQYFEQKEDVLREAEAYLN</sequence>
<evidence type="ECO:0000256" key="7">
    <source>
        <dbReference type="ARBA" id="ARBA00035133"/>
    </source>
</evidence>
<dbReference type="GO" id="GO:0003735">
    <property type="term" value="F:structural constituent of ribosome"/>
    <property type="evidence" value="ECO:0007669"/>
    <property type="project" value="InterPro"/>
</dbReference>
<dbReference type="Pfam" id="PF15433">
    <property type="entry name" value="MRP-S31"/>
    <property type="match status" value="1"/>
</dbReference>
<dbReference type="GO" id="GO:0005763">
    <property type="term" value="C:mitochondrial small ribosomal subunit"/>
    <property type="evidence" value="ECO:0007669"/>
    <property type="project" value="InterPro"/>
</dbReference>
<keyword evidence="6" id="KW-0687">Ribonucleoprotein</keyword>
<dbReference type="EMBL" id="JAFIRN010000008">
    <property type="protein sequence ID" value="KAG5844050.1"/>
    <property type="molecule type" value="Genomic_DNA"/>
</dbReference>
<comment type="subcellular location">
    <subcellularLocation>
        <location evidence="1">Mitochondrion</location>
    </subcellularLocation>
</comment>
<keyword evidence="3" id="KW-0809">Transit peptide</keyword>
<keyword evidence="5" id="KW-0496">Mitochondrion</keyword>
<evidence type="ECO:0000256" key="1">
    <source>
        <dbReference type="ARBA" id="ARBA00004173"/>
    </source>
</evidence>
<accession>A0A9D3RV04</accession>
<evidence type="ECO:0000313" key="10">
    <source>
        <dbReference type="EMBL" id="KAG5844050.1"/>
    </source>
</evidence>
<feature type="region of interest" description="Disordered" evidence="9">
    <location>
        <begin position="196"/>
        <end position="215"/>
    </location>
</feature>
<name>A0A9D3RV04_ANGAN</name>
<keyword evidence="11" id="KW-1185">Reference proteome</keyword>
<dbReference type="PANTHER" id="PTHR13231:SF3">
    <property type="entry name" value="SMALL RIBOSOMAL SUBUNIT PROTEIN MS31"/>
    <property type="match status" value="1"/>
</dbReference>
<proteinExistence type="inferred from homology"/>
<reference evidence="10" key="1">
    <citation type="submission" date="2021-01" db="EMBL/GenBank/DDBJ databases">
        <title>A chromosome-scale assembly of European eel, Anguilla anguilla.</title>
        <authorList>
            <person name="Henkel C."/>
            <person name="Jong-Raadsen S.A."/>
            <person name="Dufour S."/>
            <person name="Weltzien F.-A."/>
            <person name="Palstra A.P."/>
            <person name="Pelster B."/>
            <person name="Spaink H.P."/>
            <person name="Van Den Thillart G.E."/>
            <person name="Jansen H."/>
            <person name="Zahm M."/>
            <person name="Klopp C."/>
            <person name="Cedric C."/>
            <person name="Louis A."/>
            <person name="Berthelot C."/>
            <person name="Parey E."/>
            <person name="Roest Crollius H."/>
            <person name="Montfort J."/>
            <person name="Robinson-Rechavi M."/>
            <person name="Bucao C."/>
            <person name="Bouchez O."/>
            <person name="Gislard M."/>
            <person name="Lluch J."/>
            <person name="Milhes M."/>
            <person name="Lampietro C."/>
            <person name="Lopez Roques C."/>
            <person name="Donnadieu C."/>
            <person name="Braasch I."/>
            <person name="Desvignes T."/>
            <person name="Postlethwait J."/>
            <person name="Bobe J."/>
            <person name="Guiguen Y."/>
            <person name="Dirks R."/>
        </authorList>
    </citation>
    <scope>NUCLEOTIDE SEQUENCE</scope>
    <source>
        <strain evidence="10">Tag_6206</strain>
        <tissue evidence="10">Liver</tissue>
    </source>
</reference>
<comment type="similarity">
    <text evidence="2">Belongs to the mitochondrion-specific ribosomal protein mS31 family.</text>
</comment>
<comment type="caution">
    <text evidence="10">The sequence shown here is derived from an EMBL/GenBank/DDBJ whole genome shotgun (WGS) entry which is preliminary data.</text>
</comment>
<feature type="region of interest" description="Disordered" evidence="9">
    <location>
        <begin position="54"/>
        <end position="76"/>
    </location>
</feature>
<evidence type="ECO:0000256" key="3">
    <source>
        <dbReference type="ARBA" id="ARBA00022946"/>
    </source>
</evidence>
<evidence type="ECO:0000313" key="11">
    <source>
        <dbReference type="Proteomes" id="UP001044222"/>
    </source>
</evidence>
<dbReference type="PANTHER" id="PTHR13231">
    <property type="entry name" value="MITOCHONDRIAL RIBOSOMAL PROTEIN S31"/>
    <property type="match status" value="1"/>
</dbReference>
<evidence type="ECO:0000256" key="5">
    <source>
        <dbReference type="ARBA" id="ARBA00023128"/>
    </source>
</evidence>
<evidence type="ECO:0000256" key="6">
    <source>
        <dbReference type="ARBA" id="ARBA00023274"/>
    </source>
</evidence>
<protein>
    <recommendedName>
        <fullName evidence="7">Small ribosomal subunit protein mS31</fullName>
    </recommendedName>
    <alternativeName>
        <fullName evidence="8">28S ribosomal protein S31, mitochondrial</fullName>
    </alternativeName>
</protein>
<keyword evidence="4" id="KW-0689">Ribosomal protein</keyword>
<feature type="compositionally biased region" description="Basic and acidic residues" evidence="9">
    <location>
        <begin position="98"/>
        <end position="108"/>
    </location>
</feature>